<evidence type="ECO:0000256" key="7">
    <source>
        <dbReference type="RuleBase" id="RU363034"/>
    </source>
</evidence>
<dbReference type="AlphaFoldDB" id="T1JRX9"/>
<evidence type="ECO:0000256" key="8">
    <source>
        <dbReference type="SAM" id="MobiDB-lite"/>
    </source>
</evidence>
<keyword evidence="12" id="KW-1185">Reference proteome</keyword>
<feature type="domain" description="Peptidase S1" evidence="10">
    <location>
        <begin position="237"/>
        <end position="471"/>
    </location>
</feature>
<dbReference type="PRINTS" id="PR00722">
    <property type="entry name" value="CHYMOTRYPSIN"/>
</dbReference>
<feature type="compositionally biased region" description="Polar residues" evidence="8">
    <location>
        <begin position="204"/>
        <end position="224"/>
    </location>
</feature>
<dbReference type="PROSITE" id="PS50240">
    <property type="entry name" value="TRYPSIN_DOM"/>
    <property type="match status" value="1"/>
</dbReference>
<name>T1JRX9_TETUR</name>
<evidence type="ECO:0000256" key="5">
    <source>
        <dbReference type="ARBA" id="ARBA00022825"/>
    </source>
</evidence>
<feature type="compositionally biased region" description="Polar residues" evidence="8">
    <location>
        <begin position="175"/>
        <end position="192"/>
    </location>
</feature>
<keyword evidence="4 7" id="KW-0378">Hydrolase</keyword>
<dbReference type="InterPro" id="IPR018114">
    <property type="entry name" value="TRYPSIN_HIS"/>
</dbReference>
<accession>T1JRX9</accession>
<feature type="region of interest" description="Disordered" evidence="8">
    <location>
        <begin position="171"/>
        <end position="230"/>
    </location>
</feature>
<dbReference type="InterPro" id="IPR001254">
    <property type="entry name" value="Trypsin_dom"/>
</dbReference>
<dbReference type="EnsemblMetazoa" id="tetur01g08540.1">
    <property type="protein sequence ID" value="tetur01g08540.1"/>
    <property type="gene ID" value="tetur01g08540"/>
</dbReference>
<dbReference type="GO" id="GO:0004252">
    <property type="term" value="F:serine-type endopeptidase activity"/>
    <property type="evidence" value="ECO:0007669"/>
    <property type="project" value="InterPro"/>
</dbReference>
<dbReference type="KEGG" id="tut:107359274"/>
<dbReference type="EMBL" id="CAEY01000457">
    <property type="status" value="NOT_ANNOTATED_CDS"/>
    <property type="molecule type" value="Genomic_DNA"/>
</dbReference>
<protein>
    <recommendedName>
        <fullName evidence="10">Peptidase S1 domain-containing protein</fullName>
    </recommendedName>
</protein>
<dbReference type="OrthoDB" id="6514235at2759"/>
<organism evidence="11 12">
    <name type="scientific">Tetranychus urticae</name>
    <name type="common">Two-spotted spider mite</name>
    <dbReference type="NCBI Taxonomy" id="32264"/>
    <lineage>
        <taxon>Eukaryota</taxon>
        <taxon>Metazoa</taxon>
        <taxon>Ecdysozoa</taxon>
        <taxon>Arthropoda</taxon>
        <taxon>Chelicerata</taxon>
        <taxon>Arachnida</taxon>
        <taxon>Acari</taxon>
        <taxon>Acariformes</taxon>
        <taxon>Trombidiformes</taxon>
        <taxon>Prostigmata</taxon>
        <taxon>Eleutherengona</taxon>
        <taxon>Raphignathae</taxon>
        <taxon>Tetranychoidea</taxon>
        <taxon>Tetranychidae</taxon>
        <taxon>Tetranychus</taxon>
    </lineage>
</organism>
<reference evidence="12" key="1">
    <citation type="submission" date="2011-08" db="EMBL/GenBank/DDBJ databases">
        <authorList>
            <person name="Rombauts S."/>
        </authorList>
    </citation>
    <scope>NUCLEOTIDE SEQUENCE</scope>
    <source>
        <strain evidence="12">London</strain>
    </source>
</reference>
<evidence type="ECO:0000259" key="10">
    <source>
        <dbReference type="PROSITE" id="PS50240"/>
    </source>
</evidence>
<feature type="signal peptide" evidence="9">
    <location>
        <begin position="1"/>
        <end position="28"/>
    </location>
</feature>
<dbReference type="SMART" id="SM00020">
    <property type="entry name" value="Tryp_SPc"/>
    <property type="match status" value="1"/>
</dbReference>
<keyword evidence="9" id="KW-0732">Signal</keyword>
<evidence type="ECO:0000256" key="3">
    <source>
        <dbReference type="ARBA" id="ARBA00022670"/>
    </source>
</evidence>
<dbReference type="InterPro" id="IPR043504">
    <property type="entry name" value="Peptidase_S1_PA_chymotrypsin"/>
</dbReference>
<keyword evidence="6" id="KW-1015">Disulfide bond</keyword>
<feature type="compositionally biased region" description="Basic and acidic residues" evidence="8">
    <location>
        <begin position="113"/>
        <end position="122"/>
    </location>
</feature>
<reference evidence="11" key="2">
    <citation type="submission" date="2015-06" db="UniProtKB">
        <authorList>
            <consortium name="EnsemblMetazoa"/>
        </authorList>
    </citation>
    <scope>IDENTIFICATION</scope>
</reference>
<dbReference type="PROSITE" id="PS00135">
    <property type="entry name" value="TRYPSIN_SER"/>
    <property type="match status" value="1"/>
</dbReference>
<evidence type="ECO:0000256" key="6">
    <source>
        <dbReference type="ARBA" id="ARBA00023157"/>
    </source>
</evidence>
<evidence type="ECO:0000256" key="4">
    <source>
        <dbReference type="ARBA" id="ARBA00022801"/>
    </source>
</evidence>
<evidence type="ECO:0000313" key="12">
    <source>
        <dbReference type="Proteomes" id="UP000015104"/>
    </source>
</evidence>
<feature type="chain" id="PRO_5004580553" description="Peptidase S1 domain-containing protein" evidence="9">
    <location>
        <begin position="29"/>
        <end position="471"/>
    </location>
</feature>
<evidence type="ECO:0000256" key="1">
    <source>
        <dbReference type="ARBA" id="ARBA00004613"/>
    </source>
</evidence>
<proteinExistence type="predicted"/>
<gene>
    <name evidence="11" type="primary">107359274</name>
</gene>
<dbReference type="Pfam" id="PF00089">
    <property type="entry name" value="Trypsin"/>
    <property type="match status" value="1"/>
</dbReference>
<feature type="region of interest" description="Disordered" evidence="8">
    <location>
        <begin position="70"/>
        <end position="150"/>
    </location>
</feature>
<dbReference type="PANTHER" id="PTHR24252:SF7">
    <property type="entry name" value="HYALIN"/>
    <property type="match status" value="1"/>
</dbReference>
<dbReference type="GO" id="GO:0006508">
    <property type="term" value="P:proteolysis"/>
    <property type="evidence" value="ECO:0007669"/>
    <property type="project" value="UniProtKB-KW"/>
</dbReference>
<dbReference type="GO" id="GO:0005576">
    <property type="term" value="C:extracellular region"/>
    <property type="evidence" value="ECO:0007669"/>
    <property type="project" value="UniProtKB-SubCell"/>
</dbReference>
<evidence type="ECO:0000256" key="2">
    <source>
        <dbReference type="ARBA" id="ARBA00022525"/>
    </source>
</evidence>
<dbReference type="InterPro" id="IPR033116">
    <property type="entry name" value="TRYPSIN_SER"/>
</dbReference>
<dbReference type="SUPFAM" id="SSF50494">
    <property type="entry name" value="Trypsin-like serine proteases"/>
    <property type="match status" value="1"/>
</dbReference>
<dbReference type="Proteomes" id="UP000015104">
    <property type="component" value="Unassembled WGS sequence"/>
</dbReference>
<keyword evidence="5 7" id="KW-0720">Serine protease</keyword>
<dbReference type="Gene3D" id="2.40.10.10">
    <property type="entry name" value="Trypsin-like serine proteases"/>
    <property type="match status" value="1"/>
</dbReference>
<dbReference type="InterPro" id="IPR001314">
    <property type="entry name" value="Peptidase_S1A"/>
</dbReference>
<dbReference type="PANTHER" id="PTHR24252">
    <property type="entry name" value="ACROSIN-RELATED"/>
    <property type="match status" value="1"/>
</dbReference>
<dbReference type="STRING" id="32264.T1JRX9"/>
<evidence type="ECO:0000313" key="11">
    <source>
        <dbReference type="EnsemblMetazoa" id="tetur01g08540.1"/>
    </source>
</evidence>
<dbReference type="InterPro" id="IPR009003">
    <property type="entry name" value="Peptidase_S1_PA"/>
</dbReference>
<dbReference type="FunFam" id="2.40.10.10:FF:000015">
    <property type="entry name" value="Atrial natriuretic peptide-converting enzyme"/>
    <property type="match status" value="1"/>
</dbReference>
<keyword evidence="2" id="KW-0964">Secreted</keyword>
<dbReference type="HOGENOM" id="CLU_580512_0_0_1"/>
<comment type="subcellular location">
    <subcellularLocation>
        <location evidence="1">Secreted</location>
    </subcellularLocation>
</comment>
<evidence type="ECO:0000256" key="9">
    <source>
        <dbReference type="SAM" id="SignalP"/>
    </source>
</evidence>
<dbReference type="PROSITE" id="PS00134">
    <property type="entry name" value="TRYPSIN_HIS"/>
    <property type="match status" value="1"/>
</dbReference>
<dbReference type="eggNOG" id="KOG3627">
    <property type="taxonomic scope" value="Eukaryota"/>
</dbReference>
<dbReference type="CDD" id="cd00190">
    <property type="entry name" value="Tryp_SPc"/>
    <property type="match status" value="1"/>
</dbReference>
<sequence length="471" mass="52463">MANNVYSKFPLTIFTIFLVFALAKEVNSSDIVFPDEKTPINDDTEHRSERSLGLLRKYIKGIVRIGESLPEPGPNSGLSIRLPLGPLFKPNRRGDQSGEYENVNPPHRPPYRPPEEMPEHPPYRPPDNGYRPTMRPSYPSGPRVDPNNHGYGPNGNVIYFTTESSYHTPDYLGGSVSQIPYQPESHYSTQAPTRRPNVHRPSSGYHQQSTTRKPNRNPGSQNEGNCGVRRGDIKDRIIGGRDTESNEFPWQVALKDRSQGVFCGGAIIGKRWIITAAHCVVKLRDLNSIRGLVGSNYLEDSSLQEIQFDKMVSHQSYRSDTFENDIALLHSKSDLPLYPSTSSINSICLPREKDTNFNGKGTIAGWGRTSEGGFDTSETLLAADVDILNDGKCREYYSDRFKSGKQICAGIEEGGRDSCQGDSGGPLIKEVDNKSVLVGIVSYGRGCGRRRSPGVYTKVSHYVHWIRAQMQ</sequence>
<keyword evidence="3 7" id="KW-0645">Protease</keyword>